<dbReference type="InterPro" id="IPR016185">
    <property type="entry name" value="PreATP-grasp_dom_sf"/>
</dbReference>
<feature type="domain" description="ATP-grasp" evidence="7">
    <location>
        <begin position="116"/>
        <end position="330"/>
    </location>
</feature>
<dbReference type="SUPFAM" id="SSF56059">
    <property type="entry name" value="Glutathione synthetase ATP-binding domain-like"/>
    <property type="match status" value="1"/>
</dbReference>
<dbReference type="EMBL" id="MN741007">
    <property type="protein sequence ID" value="QHU22473.1"/>
    <property type="molecule type" value="Genomic_DNA"/>
</dbReference>
<dbReference type="GO" id="GO:0005829">
    <property type="term" value="C:cytosol"/>
    <property type="evidence" value="ECO:0007669"/>
    <property type="project" value="TreeGrafter"/>
</dbReference>
<evidence type="ECO:0000256" key="3">
    <source>
        <dbReference type="ARBA" id="ARBA00022598"/>
    </source>
</evidence>
<dbReference type="Gene3D" id="3.30.470.20">
    <property type="entry name" value="ATP-grasp fold, B domain"/>
    <property type="match status" value="1"/>
</dbReference>
<dbReference type="InterPro" id="IPR011761">
    <property type="entry name" value="ATP-grasp"/>
</dbReference>
<keyword evidence="6" id="KW-0464">Manganese</keyword>
<dbReference type="Gene3D" id="3.90.650.10">
    <property type="entry name" value="PurM-like C-terminal domain"/>
    <property type="match status" value="1"/>
</dbReference>
<dbReference type="SUPFAM" id="SSF51246">
    <property type="entry name" value="Rudiment single hybrid motif"/>
    <property type="match status" value="1"/>
</dbReference>
<accession>A0A6C0KYY1</accession>
<dbReference type="Pfam" id="PF01071">
    <property type="entry name" value="GARS_A"/>
    <property type="match status" value="1"/>
</dbReference>
<dbReference type="GO" id="GO:0004637">
    <property type="term" value="F:phosphoribosylamine-glycine ligase activity"/>
    <property type="evidence" value="ECO:0007669"/>
    <property type="project" value="InterPro"/>
</dbReference>
<dbReference type="AlphaFoldDB" id="A0A6C0KYY1"/>
<dbReference type="GO" id="GO:0005524">
    <property type="term" value="F:ATP binding"/>
    <property type="evidence" value="ECO:0007669"/>
    <property type="project" value="UniProtKB-KW"/>
</dbReference>
<name>A0A6C0KYY1_9ZZZZ</name>
<dbReference type="Pfam" id="PF02769">
    <property type="entry name" value="AIRS_C"/>
    <property type="match status" value="1"/>
</dbReference>
<protein>
    <recommendedName>
        <fullName evidence="2">phosphoribosylformylglycinamidine cyclo-ligase</fullName>
        <ecNumber evidence="2">6.3.3.1</ecNumber>
    </recommendedName>
</protein>
<keyword evidence="5" id="KW-0067">ATP-binding</keyword>
<dbReference type="SMART" id="SM01209">
    <property type="entry name" value="GARS_A"/>
    <property type="match status" value="1"/>
</dbReference>
<dbReference type="Gene3D" id="3.40.50.20">
    <property type="match status" value="1"/>
</dbReference>
<keyword evidence="4" id="KW-0547">Nucleotide-binding</keyword>
<dbReference type="Pfam" id="PF00586">
    <property type="entry name" value="AIRS"/>
    <property type="match status" value="1"/>
</dbReference>
<evidence type="ECO:0000256" key="2">
    <source>
        <dbReference type="ARBA" id="ARBA00013047"/>
    </source>
</evidence>
<dbReference type="InterPro" id="IPR011054">
    <property type="entry name" value="Rudment_hybrid_motif"/>
</dbReference>
<dbReference type="PROSITE" id="PS50975">
    <property type="entry name" value="ATP_GRASP"/>
    <property type="match status" value="1"/>
</dbReference>
<dbReference type="InterPro" id="IPR010918">
    <property type="entry name" value="PurM-like_C_dom"/>
</dbReference>
<dbReference type="Gene3D" id="3.30.1330.10">
    <property type="entry name" value="PurM-like, N-terminal domain"/>
    <property type="match status" value="1"/>
</dbReference>
<dbReference type="SUPFAM" id="SSF55326">
    <property type="entry name" value="PurM N-terminal domain-like"/>
    <property type="match status" value="1"/>
</dbReference>
<dbReference type="GO" id="GO:0046872">
    <property type="term" value="F:metal ion binding"/>
    <property type="evidence" value="ECO:0007669"/>
    <property type="project" value="InterPro"/>
</dbReference>
<proteinExistence type="predicted"/>
<dbReference type="PROSITE" id="PS00184">
    <property type="entry name" value="GARS"/>
    <property type="match status" value="1"/>
</dbReference>
<dbReference type="PANTHER" id="PTHR10520">
    <property type="entry name" value="TRIFUNCTIONAL PURINE BIOSYNTHETIC PROTEIN ADENOSINE-3-RELATED"/>
    <property type="match status" value="1"/>
</dbReference>
<dbReference type="InterPro" id="IPR037123">
    <property type="entry name" value="PRibGlycinamide_synth_C_sf"/>
</dbReference>
<comment type="pathway">
    <text evidence="1">Purine metabolism; IMP biosynthesis via de novo pathway; 5-amino-1-(5-phospho-D-ribosyl)imidazole from N(2)-formyl-N(1)-(5-phospho-D-ribosyl)glycinamide: step 2/2.</text>
</comment>
<dbReference type="SMART" id="SM01210">
    <property type="entry name" value="GARS_C"/>
    <property type="match status" value="1"/>
</dbReference>
<dbReference type="InterPro" id="IPR020562">
    <property type="entry name" value="PRibGlycinamide_synth_N"/>
</dbReference>
<evidence type="ECO:0000259" key="7">
    <source>
        <dbReference type="PROSITE" id="PS50975"/>
    </source>
</evidence>
<organism evidence="8">
    <name type="scientific">viral metagenome</name>
    <dbReference type="NCBI Taxonomy" id="1070528"/>
    <lineage>
        <taxon>unclassified sequences</taxon>
        <taxon>metagenomes</taxon>
        <taxon>organismal metagenomes</taxon>
    </lineage>
</organism>
<evidence type="ECO:0000256" key="1">
    <source>
        <dbReference type="ARBA" id="ARBA00004686"/>
    </source>
</evidence>
<dbReference type="PANTHER" id="PTHR10520:SF12">
    <property type="entry name" value="TRIFUNCTIONAL PURINE BIOSYNTHETIC PROTEIN ADENOSINE-3"/>
    <property type="match status" value="1"/>
</dbReference>
<dbReference type="Pfam" id="PF02844">
    <property type="entry name" value="GARS_N"/>
    <property type="match status" value="1"/>
</dbReference>
<dbReference type="InterPro" id="IPR016188">
    <property type="entry name" value="PurM-like_N"/>
</dbReference>
<evidence type="ECO:0000256" key="6">
    <source>
        <dbReference type="ARBA" id="ARBA00023211"/>
    </source>
</evidence>
<evidence type="ECO:0000313" key="8">
    <source>
        <dbReference type="EMBL" id="QHU22473.1"/>
    </source>
</evidence>
<dbReference type="GO" id="GO:0004641">
    <property type="term" value="F:phosphoribosylformylglycinamidine cyclo-ligase activity"/>
    <property type="evidence" value="ECO:0007669"/>
    <property type="project" value="UniProtKB-EC"/>
</dbReference>
<evidence type="ECO:0000256" key="4">
    <source>
        <dbReference type="ARBA" id="ARBA00022741"/>
    </source>
</evidence>
<dbReference type="InterPro" id="IPR036921">
    <property type="entry name" value="PurM-like_N_sf"/>
</dbReference>
<evidence type="ECO:0000256" key="5">
    <source>
        <dbReference type="ARBA" id="ARBA00022840"/>
    </source>
</evidence>
<dbReference type="GO" id="GO:0006189">
    <property type="term" value="P:'de novo' IMP biosynthetic process"/>
    <property type="evidence" value="ECO:0007669"/>
    <property type="project" value="UniProtKB-UniPathway"/>
</dbReference>
<dbReference type="InterPro" id="IPR004733">
    <property type="entry name" value="PurM_cligase"/>
</dbReference>
<dbReference type="InterPro" id="IPR020561">
    <property type="entry name" value="PRibGlycinamid_synth_ATP-grasp"/>
</dbReference>
<dbReference type="SUPFAM" id="SSF52440">
    <property type="entry name" value="PreATP-grasp domain"/>
    <property type="match status" value="1"/>
</dbReference>
<dbReference type="Gene3D" id="3.90.600.10">
    <property type="entry name" value="Phosphoribosylglycinamide synthetase, C-terminal domain"/>
    <property type="match status" value="1"/>
</dbReference>
<dbReference type="GO" id="GO:0046084">
    <property type="term" value="P:adenine biosynthetic process"/>
    <property type="evidence" value="ECO:0007669"/>
    <property type="project" value="TreeGrafter"/>
</dbReference>
<dbReference type="UniPathway" id="UPA00074">
    <property type="reaction ID" value="UER00129"/>
</dbReference>
<dbReference type="SUPFAM" id="SSF56042">
    <property type="entry name" value="PurM C-terminal domain-like"/>
    <property type="match status" value="1"/>
</dbReference>
<keyword evidence="3" id="KW-0436">Ligase</keyword>
<reference evidence="8" key="1">
    <citation type="journal article" date="2020" name="Nature">
        <title>Giant virus diversity and host interactions through global metagenomics.</title>
        <authorList>
            <person name="Schulz F."/>
            <person name="Roux S."/>
            <person name="Paez-Espino D."/>
            <person name="Jungbluth S."/>
            <person name="Walsh D.A."/>
            <person name="Denef V.J."/>
            <person name="McMahon K.D."/>
            <person name="Konstantinidis K.T."/>
            <person name="Eloe-Fadrosh E.A."/>
            <person name="Kyrpides N.C."/>
            <person name="Woyke T."/>
        </authorList>
    </citation>
    <scope>NUCLEOTIDE SEQUENCE</scope>
    <source>
        <strain evidence="8">GVMAG-S-ERX555907-102</strain>
    </source>
</reference>
<dbReference type="InterPro" id="IPR020560">
    <property type="entry name" value="PRibGlycinamide_synth_C-dom"/>
</dbReference>
<sequence length="751" mass="85079">MKVILVVGSGARECMIIKKLIEDSSKINIPINIICIKTQENTIINDMCHKTVTMEQNVNKTMEKIEEHIHFCIIGPEDPLEKQYADYFEKNNIPCIGPLQFYAQLETSKYFCRDFLSKNATLSKYSPKFICIDKNNKTYENIKIILDSFDEIVIKKDGLCGGKGVTVQGFDFADKDSQINYILNSDDSFIVEEKLVGEEFSVLSMTDGLNHIQHFPPMQDNKRLLNADKGPNTGGMGCVIDKNNTLSFLTQEDIDETHNINTLVIQELNSLQEKNNLPIGYRGILYGSYIKTKNGICIIEYNCRFGDPECMVALSLLETNFYSICLDTISGNLCVPFKFSQDAIICLYLVPKKYPKCKESDLNYDIYFEPGCIMDNIINANIKITNGHNYSQKSRSLCYISKKSDLYKCYHFLYNQIKSIKGNLHYRTDIGSKFLSQYEQAGVSIENGESAISKVKQHILSTYNKNITSEIGSFGGEYKFKDDILVASIDGVGTKSSLIKKFMNEPSYYSIGKDIVGHSVNDILTQGAYPLFFLDYFGTDRLSIKEFEQCIRGMTDACLEYGKMPIIGGETAEMPLVYRQNEIEIIGCIIGVKNKNFFPNKVKSGDVIVSLPSVSPHTNGYSLINYIIENGAVFEHEMINIVLKPHKCYLNEVKLFTRTYGYDKLSAMAHITGGGLVSNLKRVLPLNLDIELYDIEFPEWCNYLMKKSNLSRDEMFRVFNCGVGFVLVVDKDVDLNVFDCPHKVIGTVKEK</sequence>
<dbReference type="InterPro" id="IPR020559">
    <property type="entry name" value="PRibGlycinamide_synth_CS"/>
</dbReference>
<dbReference type="InterPro" id="IPR036676">
    <property type="entry name" value="PurM-like_C_sf"/>
</dbReference>
<dbReference type="EC" id="6.3.3.1" evidence="2"/>
<dbReference type="CDD" id="cd02196">
    <property type="entry name" value="PurM"/>
    <property type="match status" value="1"/>
</dbReference>